<keyword evidence="2" id="KW-1185">Reference proteome</keyword>
<protein>
    <submittedName>
        <fullName evidence="1">Uncharacterized protein</fullName>
    </submittedName>
</protein>
<dbReference type="GO" id="GO:0004497">
    <property type="term" value="F:monooxygenase activity"/>
    <property type="evidence" value="ECO:0007669"/>
    <property type="project" value="InterPro"/>
</dbReference>
<sequence length="316" mass="36597">MVRRMWRTELFSTKMVDSQASIREEKVGELLMFLRRKEGQVVQLSDEVFGCIINVLGGIIFDQNVYDYERKVEVCEICEDYSHSTYDCPYYPKYENYHYPSYASPQPDFFGLMSSPQIPQQSTSLEDMMKKLLDDQQWFHEELQQFLREFPSLQNLETQFIRVNATLQNMLDEKELCNTQPISYSEENVNVDTLRNVEVNVDTPVENYCCDRNLSHFRKARGAADREQGRPTSGVGETTHPPFIFVKPYTGVEVKERSQIFYTADTFVLDDHDMIDSFVLDVPNELPILKEGVHAALPKYIDAPFVVDISKGDGIT</sequence>
<evidence type="ECO:0000313" key="2">
    <source>
        <dbReference type="Proteomes" id="UP001419268"/>
    </source>
</evidence>
<dbReference type="Proteomes" id="UP001419268">
    <property type="component" value="Unassembled WGS sequence"/>
</dbReference>
<dbReference type="InterPro" id="IPR036396">
    <property type="entry name" value="Cyt_P450_sf"/>
</dbReference>
<dbReference type="GO" id="GO:0005506">
    <property type="term" value="F:iron ion binding"/>
    <property type="evidence" value="ECO:0007669"/>
    <property type="project" value="InterPro"/>
</dbReference>
<accession>A0AAP0PW25</accession>
<gene>
    <name evidence="1" type="ORF">Scep_005132</name>
</gene>
<dbReference type="EMBL" id="JBBNAG010000002">
    <property type="protein sequence ID" value="KAK9158558.1"/>
    <property type="molecule type" value="Genomic_DNA"/>
</dbReference>
<dbReference type="GO" id="GO:0020037">
    <property type="term" value="F:heme binding"/>
    <property type="evidence" value="ECO:0007669"/>
    <property type="project" value="InterPro"/>
</dbReference>
<comment type="caution">
    <text evidence="1">The sequence shown here is derived from an EMBL/GenBank/DDBJ whole genome shotgun (WGS) entry which is preliminary data.</text>
</comment>
<evidence type="ECO:0000313" key="1">
    <source>
        <dbReference type="EMBL" id="KAK9158558.1"/>
    </source>
</evidence>
<reference evidence="1 2" key="1">
    <citation type="submission" date="2024-01" db="EMBL/GenBank/DDBJ databases">
        <title>Genome assemblies of Stephania.</title>
        <authorList>
            <person name="Yang L."/>
        </authorList>
    </citation>
    <scope>NUCLEOTIDE SEQUENCE [LARGE SCALE GENOMIC DNA]</scope>
    <source>
        <strain evidence="1">JXDWG</strain>
        <tissue evidence="1">Leaf</tissue>
    </source>
</reference>
<proteinExistence type="predicted"/>
<dbReference type="GO" id="GO:0016705">
    <property type="term" value="F:oxidoreductase activity, acting on paired donors, with incorporation or reduction of molecular oxygen"/>
    <property type="evidence" value="ECO:0007669"/>
    <property type="project" value="InterPro"/>
</dbReference>
<dbReference type="Gene3D" id="1.10.630.10">
    <property type="entry name" value="Cytochrome P450"/>
    <property type="match status" value="1"/>
</dbReference>
<organism evidence="1 2">
    <name type="scientific">Stephania cephalantha</name>
    <dbReference type="NCBI Taxonomy" id="152367"/>
    <lineage>
        <taxon>Eukaryota</taxon>
        <taxon>Viridiplantae</taxon>
        <taxon>Streptophyta</taxon>
        <taxon>Embryophyta</taxon>
        <taxon>Tracheophyta</taxon>
        <taxon>Spermatophyta</taxon>
        <taxon>Magnoliopsida</taxon>
        <taxon>Ranunculales</taxon>
        <taxon>Menispermaceae</taxon>
        <taxon>Menispermoideae</taxon>
        <taxon>Cissampelideae</taxon>
        <taxon>Stephania</taxon>
    </lineage>
</organism>
<dbReference type="AlphaFoldDB" id="A0AAP0PW25"/>
<name>A0AAP0PW25_9MAGN</name>